<sequence>MSRSQRVSPSLAITMIMKRNLLFTAVITLVLFSGLASAKDVVVTDVAGRQVHVDTPVKRMILGEGRQIYLLSVLQPKTPFNGVVGWREDLSQADSETYAAYAEKFPELKDIPTFGGFKDGTFDVEQAASLKPDVVFMNIEAQTATEDAGYEDKLAALDIPIVYVDFRENPIKDTPASIRLMGKLLDKDEKAERFIDFSNQQMARVTDVIEKADPERPRVFIDRAGGYSDDCCMSFGPHNFGDYVRIAGGQNIANDIIPNTFGTLNPEQIIASNPQQVVVTGGDWEAYVPGGAWVGVGPGADMREARRKLEALTHRTAMTGIDAVKHDRVHAIWHQFYNSPYYFVAIQQLAKWFHPDLFKDLDPDATMRELHERFLPLTYQPGYWVSLEAEDE</sequence>
<evidence type="ECO:0000259" key="1">
    <source>
        <dbReference type="PROSITE" id="PS50983"/>
    </source>
</evidence>
<dbReference type="EMBL" id="ONZI01000005">
    <property type="protein sequence ID" value="SPJ35280.1"/>
    <property type="molecule type" value="Genomic_DNA"/>
</dbReference>
<name>A0A2R8CQW2_9GAMM</name>
<dbReference type="SUPFAM" id="SSF53807">
    <property type="entry name" value="Helical backbone' metal receptor"/>
    <property type="match status" value="1"/>
</dbReference>
<dbReference type="InterPro" id="IPR050902">
    <property type="entry name" value="ABC_Transporter_SBP"/>
</dbReference>
<dbReference type="Pfam" id="PF01497">
    <property type="entry name" value="Peripla_BP_2"/>
    <property type="match status" value="1"/>
</dbReference>
<dbReference type="Proteomes" id="UP000244934">
    <property type="component" value="Unassembled WGS sequence"/>
</dbReference>
<dbReference type="PANTHER" id="PTHR30535:SF34">
    <property type="entry name" value="MOLYBDATE-BINDING PROTEIN MOLA"/>
    <property type="match status" value="1"/>
</dbReference>
<dbReference type="AlphaFoldDB" id="A0A2R8CQW2"/>
<reference evidence="3" key="1">
    <citation type="submission" date="2018-03" db="EMBL/GenBank/DDBJ databases">
        <authorList>
            <person name="Navarro De La Torre S."/>
        </authorList>
    </citation>
    <scope>NUCLEOTIDE SEQUENCE [LARGE SCALE GENOMIC DNA]</scope>
    <source>
        <strain evidence="3">EAod3</strain>
    </source>
</reference>
<protein>
    <submittedName>
        <fullName evidence="2">Vitamin B12-binding protein</fullName>
    </submittedName>
</protein>
<dbReference type="Gene3D" id="3.40.50.1980">
    <property type="entry name" value="Nitrogenase molybdenum iron protein domain"/>
    <property type="match status" value="2"/>
</dbReference>
<proteinExistence type="predicted"/>
<dbReference type="InterPro" id="IPR002491">
    <property type="entry name" value="ABC_transptr_periplasmic_BD"/>
</dbReference>
<organism evidence="2 3">
    <name type="scientific">Kushneria phyllosphaerae</name>
    <dbReference type="NCBI Taxonomy" id="2100822"/>
    <lineage>
        <taxon>Bacteria</taxon>
        <taxon>Pseudomonadati</taxon>
        <taxon>Pseudomonadota</taxon>
        <taxon>Gammaproteobacteria</taxon>
        <taxon>Oceanospirillales</taxon>
        <taxon>Halomonadaceae</taxon>
        <taxon>Kushneria</taxon>
    </lineage>
</organism>
<dbReference type="CDD" id="cd01139">
    <property type="entry name" value="TroA_f"/>
    <property type="match status" value="1"/>
</dbReference>
<evidence type="ECO:0000313" key="2">
    <source>
        <dbReference type="EMBL" id="SPJ35280.1"/>
    </source>
</evidence>
<dbReference type="PANTHER" id="PTHR30535">
    <property type="entry name" value="VITAMIN B12-BINDING PROTEIN"/>
    <property type="match status" value="1"/>
</dbReference>
<feature type="domain" description="Fe/B12 periplasmic-binding" evidence="1">
    <location>
        <begin position="59"/>
        <end position="361"/>
    </location>
</feature>
<dbReference type="PROSITE" id="PS50983">
    <property type="entry name" value="FE_B12_PBP"/>
    <property type="match status" value="1"/>
</dbReference>
<gene>
    <name evidence="2" type="primary">btuF</name>
    <name evidence="2" type="ORF">KSP9073_03339</name>
</gene>
<dbReference type="RefSeq" id="WP_341476573.1">
    <property type="nucleotide sequence ID" value="NZ_ONZI01000005.1"/>
</dbReference>
<keyword evidence="3" id="KW-1185">Reference proteome</keyword>
<evidence type="ECO:0000313" key="3">
    <source>
        <dbReference type="Proteomes" id="UP000244934"/>
    </source>
</evidence>
<accession>A0A2R8CQW2</accession>